<feature type="binding site" evidence="7">
    <location>
        <position position="66"/>
    </location>
    <ligand>
        <name>Zn(2+)</name>
        <dbReference type="ChEBI" id="CHEBI:29105"/>
    </ligand>
</feature>
<comment type="cofactor">
    <cofactor evidence="7">
        <name>Zn(2+)</name>
        <dbReference type="ChEBI" id="CHEBI:29105"/>
    </cofactor>
    <text evidence="7">Binds 1 zinc ion per subunit.</text>
</comment>
<evidence type="ECO:0000256" key="7">
    <source>
        <dbReference type="PIRSR" id="PIRSR601765-1"/>
    </source>
</evidence>
<protein>
    <recommendedName>
        <fullName evidence="2 8">Carbonic anhydrase</fullName>
        <ecNumber evidence="2 8">4.2.1.1</ecNumber>
    </recommendedName>
    <alternativeName>
        <fullName evidence="8">Carbonate dehydratase</fullName>
    </alternativeName>
</protein>
<dbReference type="AlphaFoldDB" id="A0A9W8AUG6"/>
<dbReference type="GO" id="GO:0015976">
    <property type="term" value="P:carbon utilization"/>
    <property type="evidence" value="ECO:0007669"/>
    <property type="project" value="InterPro"/>
</dbReference>
<keyword evidence="4 7" id="KW-0862">Zinc</keyword>
<evidence type="ECO:0000256" key="8">
    <source>
        <dbReference type="RuleBase" id="RU003956"/>
    </source>
</evidence>
<dbReference type="GO" id="GO:0005737">
    <property type="term" value="C:cytoplasm"/>
    <property type="evidence" value="ECO:0007669"/>
    <property type="project" value="TreeGrafter"/>
</dbReference>
<dbReference type="Gene3D" id="3.40.1050.10">
    <property type="entry name" value="Carbonic anhydrase"/>
    <property type="match status" value="1"/>
</dbReference>
<dbReference type="GO" id="GO:0034599">
    <property type="term" value="P:cellular response to oxidative stress"/>
    <property type="evidence" value="ECO:0007669"/>
    <property type="project" value="TreeGrafter"/>
</dbReference>
<comment type="catalytic activity">
    <reaction evidence="6 8">
        <text>hydrogencarbonate + H(+) = CO2 + H2O</text>
        <dbReference type="Rhea" id="RHEA:10748"/>
        <dbReference type="ChEBI" id="CHEBI:15377"/>
        <dbReference type="ChEBI" id="CHEBI:15378"/>
        <dbReference type="ChEBI" id="CHEBI:16526"/>
        <dbReference type="ChEBI" id="CHEBI:17544"/>
        <dbReference type="EC" id="4.2.1.1"/>
    </reaction>
</comment>
<dbReference type="GO" id="GO:0004089">
    <property type="term" value="F:carbonate dehydratase activity"/>
    <property type="evidence" value="ECO:0007669"/>
    <property type="project" value="UniProtKB-UniRule"/>
</dbReference>
<evidence type="ECO:0000313" key="10">
    <source>
        <dbReference type="Proteomes" id="UP001150925"/>
    </source>
</evidence>
<reference evidence="9" key="1">
    <citation type="submission" date="2022-07" db="EMBL/GenBank/DDBJ databases">
        <title>Phylogenomic reconstructions and comparative analyses of Kickxellomycotina fungi.</title>
        <authorList>
            <person name="Reynolds N.K."/>
            <person name="Stajich J.E."/>
            <person name="Barry K."/>
            <person name="Grigoriev I.V."/>
            <person name="Crous P."/>
            <person name="Smith M.E."/>
        </authorList>
    </citation>
    <scope>NUCLEOTIDE SEQUENCE</scope>
    <source>
        <strain evidence="9">RSA 1196</strain>
    </source>
</reference>
<dbReference type="InterPro" id="IPR036874">
    <property type="entry name" value="Carbonic_anhydrase_sf"/>
</dbReference>
<dbReference type="EC" id="4.2.1.1" evidence="2 8"/>
<evidence type="ECO:0000256" key="1">
    <source>
        <dbReference type="ARBA" id="ARBA00006217"/>
    </source>
</evidence>
<evidence type="ECO:0000256" key="6">
    <source>
        <dbReference type="ARBA" id="ARBA00048348"/>
    </source>
</evidence>
<dbReference type="PANTHER" id="PTHR11002:SF76">
    <property type="entry name" value="CARBONIC ANHYDRASE"/>
    <property type="match status" value="1"/>
</dbReference>
<dbReference type="InterPro" id="IPR001765">
    <property type="entry name" value="Carbonic_anhydrase"/>
</dbReference>
<evidence type="ECO:0000313" key="9">
    <source>
        <dbReference type="EMBL" id="KAJ1967723.1"/>
    </source>
</evidence>
<evidence type="ECO:0000256" key="3">
    <source>
        <dbReference type="ARBA" id="ARBA00022723"/>
    </source>
</evidence>
<dbReference type="Pfam" id="PF00484">
    <property type="entry name" value="Pro_CA"/>
    <property type="match status" value="1"/>
</dbReference>
<feature type="binding site" evidence="7">
    <location>
        <position position="68"/>
    </location>
    <ligand>
        <name>Zn(2+)</name>
        <dbReference type="ChEBI" id="CHEBI:29105"/>
    </ligand>
</feature>
<dbReference type="PANTHER" id="PTHR11002">
    <property type="entry name" value="CARBONIC ANHYDRASE"/>
    <property type="match status" value="1"/>
</dbReference>
<dbReference type="PROSITE" id="PS00704">
    <property type="entry name" value="PROK_CO2_ANHYDRASE_1"/>
    <property type="match status" value="1"/>
</dbReference>
<gene>
    <name evidence="9" type="ORF">IWQ62_001677</name>
</gene>
<dbReference type="SUPFAM" id="SSF53056">
    <property type="entry name" value="beta-carbonic anhydrase, cab"/>
    <property type="match status" value="1"/>
</dbReference>
<comment type="caution">
    <text evidence="9">The sequence shown here is derived from an EMBL/GenBank/DDBJ whole genome shotgun (WGS) entry which is preliminary data.</text>
</comment>
<feature type="binding site" evidence="7">
    <location>
        <position position="125"/>
    </location>
    <ligand>
        <name>Zn(2+)</name>
        <dbReference type="ChEBI" id="CHEBI:29105"/>
    </ligand>
</feature>
<dbReference type="OrthoDB" id="10248475at2759"/>
<dbReference type="Proteomes" id="UP001150925">
    <property type="component" value="Unassembled WGS sequence"/>
</dbReference>
<evidence type="ECO:0000256" key="4">
    <source>
        <dbReference type="ARBA" id="ARBA00022833"/>
    </source>
</evidence>
<evidence type="ECO:0000256" key="5">
    <source>
        <dbReference type="ARBA" id="ARBA00023239"/>
    </source>
</evidence>
<dbReference type="InterPro" id="IPR015892">
    <property type="entry name" value="Carbonic_anhydrase_CS"/>
</dbReference>
<dbReference type="SMART" id="SM00947">
    <property type="entry name" value="Pro_CA"/>
    <property type="match status" value="1"/>
</dbReference>
<proteinExistence type="inferred from homology"/>
<evidence type="ECO:0000256" key="2">
    <source>
        <dbReference type="ARBA" id="ARBA00012925"/>
    </source>
</evidence>
<keyword evidence="3 7" id="KW-0479">Metal-binding</keyword>
<comment type="function">
    <text evidence="8">Reversible hydration of carbon dioxide.</text>
</comment>
<organism evidence="9 10">
    <name type="scientific">Dispira parvispora</name>
    <dbReference type="NCBI Taxonomy" id="1520584"/>
    <lineage>
        <taxon>Eukaryota</taxon>
        <taxon>Fungi</taxon>
        <taxon>Fungi incertae sedis</taxon>
        <taxon>Zoopagomycota</taxon>
        <taxon>Kickxellomycotina</taxon>
        <taxon>Dimargaritomycetes</taxon>
        <taxon>Dimargaritales</taxon>
        <taxon>Dimargaritaceae</taxon>
        <taxon>Dispira</taxon>
    </lineage>
</organism>
<dbReference type="GO" id="GO:0071244">
    <property type="term" value="P:cellular response to carbon dioxide"/>
    <property type="evidence" value="ECO:0007669"/>
    <property type="project" value="TreeGrafter"/>
</dbReference>
<accession>A0A9W8AUG6</accession>
<name>A0A9W8AUG6_9FUNG</name>
<sequence>MMATTLTWLREGFADTGSTTHPKEKYDVQLLFDQNVQWSNNTKREQPDLVHSLATTQTPKILWIGCSDSRVAPELLTGSSIGDIFVYRNIANVVTEGDISFFAFLEYSLTALAIEHVVVTGHVGCGGVAAALKDKSPGRYLAPYLDTIKGIRDNNQAYFDGLGSDDEVNRRLVELNIIRSARAVERSQVYRSAKQTNPQIQIHTWLYNITDLVLSVVERDLPEYTQVTF</sequence>
<keyword evidence="10" id="KW-1185">Reference proteome</keyword>
<comment type="similarity">
    <text evidence="1 8">Belongs to the beta-class carbonic anhydrase family.</text>
</comment>
<dbReference type="GO" id="GO:0008270">
    <property type="term" value="F:zinc ion binding"/>
    <property type="evidence" value="ECO:0007669"/>
    <property type="project" value="UniProtKB-UniRule"/>
</dbReference>
<keyword evidence="5 8" id="KW-0456">Lyase</keyword>
<feature type="binding site" evidence="7">
    <location>
        <position position="122"/>
    </location>
    <ligand>
        <name>Zn(2+)</name>
        <dbReference type="ChEBI" id="CHEBI:29105"/>
    </ligand>
</feature>
<dbReference type="EMBL" id="JANBPY010000292">
    <property type="protein sequence ID" value="KAJ1967723.1"/>
    <property type="molecule type" value="Genomic_DNA"/>
</dbReference>